<dbReference type="GO" id="GO:0030198">
    <property type="term" value="P:extracellular matrix organization"/>
    <property type="evidence" value="ECO:0007669"/>
    <property type="project" value="TreeGrafter"/>
</dbReference>
<proteinExistence type="predicted"/>
<evidence type="ECO:0000313" key="3">
    <source>
        <dbReference type="Proteomes" id="UP000279271"/>
    </source>
</evidence>
<dbReference type="GO" id="GO:0005615">
    <property type="term" value="C:extracellular space"/>
    <property type="evidence" value="ECO:0007669"/>
    <property type="project" value="TreeGrafter"/>
</dbReference>
<dbReference type="PROSITE" id="PS50213">
    <property type="entry name" value="FAS1"/>
    <property type="match status" value="2"/>
</dbReference>
<dbReference type="PANTHER" id="PTHR10900:SF77">
    <property type="entry name" value="FI19380P1"/>
    <property type="match status" value="1"/>
</dbReference>
<dbReference type="InterPro" id="IPR050904">
    <property type="entry name" value="Adhesion/Biosynth-related"/>
</dbReference>
<dbReference type="GO" id="GO:0007155">
    <property type="term" value="P:cell adhesion"/>
    <property type="evidence" value="ECO:0007669"/>
    <property type="project" value="TreeGrafter"/>
</dbReference>
<sequence>MTFFYNDPHKTVPRTATVASLETAEECICSDADPRSDDTLTVTYNCYHQALFGNCEAEFMKGALEELVESDGFCQMSCNNCTCCDSPYNVIEKTGNTRFLQAVEATNTTLERMLRAYGLTSTILVPSDAAFDAALAAYGPALRDAALLTEILKFHILPPEPRTRGLWTSPFLSVGATVYTLFDGVANLKTAKKALPAGTTAQGGLTGIVISGPVNSATVVESDIRACKTFITIIDEVLLPFDPTGIDASNDSGALGAALGAGTCSVVPNAQINATTLVQGGSNPQASPAACCASCAANAECNTWSYCGLAGGCRFPEGLVIPYGSCELKRSAELAAGQAPIYGNSGIDVVPVLAGFNVPVPDSEAGAATAATAAPAGETLQRIVIVTAVQTVLRGHVWTVGFVTEQSSGQTQAGGAAEVVAIGKLDAHRDHAAHILIHSKALRSPIDSGMLPVSRANAPVMWFLEKSHSSSTGRQERFPPSQGEVDVRHIPIPGHMVIPWGERDERPGSQSLPLLLFAESMHSAAVSRGMRVAMPSAASALKIVLLAALLGVSSATVVVNTHNGETFAYLKPHQTVPPSAKTASLATSENCICSDADPRSDDTLLVTYDCYHQALYGNCNATFMKDYLEELVQNDGYCQISCGRCKCCSAPWDVIQKTGSSRFLQAVAATNSSLEATLKRPGYTGTILIPSDAAFEAALAKYPGLLQDPAVLLQVLKFHILPPEPRTRGLWTSPFMAVGGTLFSLYDGAASIRSAKTALPAGLTAQGGVTGIKLTGPVNGATVVQSDLRACKTVVTTLDSLLWPFDPATRLSATADALSTLLGASGYALAPNAQINGTQVAAGSGNTQASVQACAASCAKASACNAWSYCPQMGGCRFPDGTTVNYGSCELLHSAEVAAGEGPAYGSSGFDEVPVISGWASQGVTPAAEKAPATNPVATAGR</sequence>
<name>A0A3M7KY55_AUXPR</name>
<dbReference type="AlphaFoldDB" id="A0A3M7KY55"/>
<dbReference type="SMART" id="SM00554">
    <property type="entry name" value="FAS1"/>
    <property type="match status" value="2"/>
</dbReference>
<reference evidence="3" key="1">
    <citation type="journal article" date="2018" name="Algal Res.">
        <title>Characterization of plant carbon substrate utilization by Auxenochlorella protothecoides.</title>
        <authorList>
            <person name="Vogler B.W."/>
            <person name="Starkenburg S.R."/>
            <person name="Sudasinghe N."/>
            <person name="Schambach J.Y."/>
            <person name="Rollin J.A."/>
            <person name="Pattathil S."/>
            <person name="Barry A.N."/>
        </authorList>
    </citation>
    <scope>NUCLEOTIDE SEQUENCE [LARGE SCALE GENOMIC DNA]</scope>
    <source>
        <strain evidence="3">UTEX 25</strain>
    </source>
</reference>
<dbReference type="InterPro" id="IPR003609">
    <property type="entry name" value="Pan_app"/>
</dbReference>
<dbReference type="EMBL" id="QOKY01000173">
    <property type="protein sequence ID" value="RMZ54665.1"/>
    <property type="molecule type" value="Genomic_DNA"/>
</dbReference>
<dbReference type="GO" id="GO:0031012">
    <property type="term" value="C:extracellular matrix"/>
    <property type="evidence" value="ECO:0007669"/>
    <property type="project" value="TreeGrafter"/>
</dbReference>
<evidence type="ECO:0000259" key="1">
    <source>
        <dbReference type="PROSITE" id="PS50213"/>
    </source>
</evidence>
<dbReference type="InterPro" id="IPR000782">
    <property type="entry name" value="FAS1_domain"/>
</dbReference>
<dbReference type="GO" id="GO:0050839">
    <property type="term" value="F:cell adhesion molecule binding"/>
    <property type="evidence" value="ECO:0007669"/>
    <property type="project" value="TreeGrafter"/>
</dbReference>
<feature type="domain" description="FAS1" evidence="1">
    <location>
        <begin position="83"/>
        <end position="238"/>
    </location>
</feature>
<gene>
    <name evidence="2" type="ORF">APUTEX25_003043</name>
</gene>
<dbReference type="InterPro" id="IPR036378">
    <property type="entry name" value="FAS1_dom_sf"/>
</dbReference>
<dbReference type="PANTHER" id="PTHR10900">
    <property type="entry name" value="PERIOSTIN-RELATED"/>
    <property type="match status" value="1"/>
</dbReference>
<dbReference type="Pfam" id="PF02469">
    <property type="entry name" value="Fasciclin"/>
    <property type="match status" value="2"/>
</dbReference>
<evidence type="ECO:0000313" key="2">
    <source>
        <dbReference type="EMBL" id="RMZ54665.1"/>
    </source>
</evidence>
<dbReference type="Gene3D" id="2.30.180.10">
    <property type="entry name" value="FAS1 domain"/>
    <property type="match status" value="2"/>
</dbReference>
<dbReference type="Proteomes" id="UP000279271">
    <property type="component" value="Unassembled WGS sequence"/>
</dbReference>
<dbReference type="SUPFAM" id="SSF82153">
    <property type="entry name" value="FAS1 domain"/>
    <property type="match status" value="2"/>
</dbReference>
<protein>
    <recommendedName>
        <fullName evidence="1">FAS1 domain-containing protein</fullName>
    </recommendedName>
</protein>
<accession>A0A3M7KY55</accession>
<feature type="domain" description="FAS1" evidence="1">
    <location>
        <begin position="647"/>
        <end position="802"/>
    </location>
</feature>
<dbReference type="Pfam" id="PF14295">
    <property type="entry name" value="PAN_4"/>
    <property type="match status" value="2"/>
</dbReference>
<organism evidence="2 3">
    <name type="scientific">Auxenochlorella protothecoides</name>
    <name type="common">Green microalga</name>
    <name type="synonym">Chlorella protothecoides</name>
    <dbReference type="NCBI Taxonomy" id="3075"/>
    <lineage>
        <taxon>Eukaryota</taxon>
        <taxon>Viridiplantae</taxon>
        <taxon>Chlorophyta</taxon>
        <taxon>core chlorophytes</taxon>
        <taxon>Trebouxiophyceae</taxon>
        <taxon>Chlorellales</taxon>
        <taxon>Chlorellaceae</taxon>
        <taxon>Auxenochlorella</taxon>
    </lineage>
</organism>
<comment type="caution">
    <text evidence="2">The sequence shown here is derived from an EMBL/GenBank/DDBJ whole genome shotgun (WGS) entry which is preliminary data.</text>
</comment>
<dbReference type="Gene3D" id="3.50.4.10">
    <property type="entry name" value="Hepatocyte Growth Factor"/>
    <property type="match status" value="1"/>
</dbReference>